<protein>
    <recommendedName>
        <fullName evidence="4">PB1 domain containing protein</fullName>
    </recommendedName>
</protein>
<proteinExistence type="predicted"/>
<name>A0A2P5BDY9_PARAD</name>
<organism evidence="2 3">
    <name type="scientific">Parasponia andersonii</name>
    <name type="common">Sponia andersonii</name>
    <dbReference type="NCBI Taxonomy" id="3476"/>
    <lineage>
        <taxon>Eukaryota</taxon>
        <taxon>Viridiplantae</taxon>
        <taxon>Streptophyta</taxon>
        <taxon>Embryophyta</taxon>
        <taxon>Tracheophyta</taxon>
        <taxon>Spermatophyta</taxon>
        <taxon>Magnoliopsida</taxon>
        <taxon>eudicotyledons</taxon>
        <taxon>Gunneridae</taxon>
        <taxon>Pentapetalae</taxon>
        <taxon>rosids</taxon>
        <taxon>fabids</taxon>
        <taxon>Rosales</taxon>
        <taxon>Cannabaceae</taxon>
        <taxon>Parasponia</taxon>
    </lineage>
</organism>
<feature type="region of interest" description="Disordered" evidence="1">
    <location>
        <begin position="108"/>
        <end position="139"/>
    </location>
</feature>
<accession>A0A2P5BDY9</accession>
<reference evidence="3" key="1">
    <citation type="submission" date="2016-06" db="EMBL/GenBank/DDBJ databases">
        <title>Parallel loss of symbiosis genes in relatives of nitrogen-fixing non-legume Parasponia.</title>
        <authorList>
            <person name="Van Velzen R."/>
            <person name="Holmer R."/>
            <person name="Bu F."/>
            <person name="Rutten L."/>
            <person name="Van Zeijl A."/>
            <person name="Liu W."/>
            <person name="Santuari L."/>
            <person name="Cao Q."/>
            <person name="Sharma T."/>
            <person name="Shen D."/>
            <person name="Roswanjaya Y."/>
            <person name="Wardhani T."/>
            <person name="Kalhor M.S."/>
            <person name="Jansen J."/>
            <person name="Van den Hoogen J."/>
            <person name="Gungor B."/>
            <person name="Hartog M."/>
            <person name="Hontelez J."/>
            <person name="Verver J."/>
            <person name="Yang W.-C."/>
            <person name="Schijlen E."/>
            <person name="Repin R."/>
            <person name="Schilthuizen M."/>
            <person name="Schranz E."/>
            <person name="Heidstra R."/>
            <person name="Miyata K."/>
            <person name="Fedorova E."/>
            <person name="Kohlen W."/>
            <person name="Bisseling T."/>
            <person name="Smit S."/>
            <person name="Geurts R."/>
        </authorList>
    </citation>
    <scope>NUCLEOTIDE SEQUENCE [LARGE SCALE GENOMIC DNA]</scope>
    <source>
        <strain evidence="3">cv. WU1-14</strain>
    </source>
</reference>
<evidence type="ECO:0000313" key="2">
    <source>
        <dbReference type="EMBL" id="PON46988.1"/>
    </source>
</evidence>
<sequence>MDSETVFVHYDGIWDKSENYVKFKMIGILLPIGCTFSKLLELISSELHLNVSVNNVKIEYQLMQDFPPIKIDSDDSTQFYLELKKKDKSLTSYLLCLTNIGSSVAAKSGRETGVDTTSSESSYHTNLGSSMAAKSGREMGVDTASSESGYLFKLGSLMAPKRGREMGVDTGSNRNDYLIIPAKKRKRNESGYYK</sequence>
<dbReference type="OrthoDB" id="1305604at2759"/>
<evidence type="ECO:0000256" key="1">
    <source>
        <dbReference type="SAM" id="MobiDB-lite"/>
    </source>
</evidence>
<evidence type="ECO:0000313" key="3">
    <source>
        <dbReference type="Proteomes" id="UP000237105"/>
    </source>
</evidence>
<evidence type="ECO:0008006" key="4">
    <source>
        <dbReference type="Google" id="ProtNLM"/>
    </source>
</evidence>
<dbReference type="Proteomes" id="UP000237105">
    <property type="component" value="Unassembled WGS sequence"/>
</dbReference>
<feature type="compositionally biased region" description="Polar residues" evidence="1">
    <location>
        <begin position="114"/>
        <end position="129"/>
    </location>
</feature>
<dbReference type="EMBL" id="JXTB01000301">
    <property type="protein sequence ID" value="PON46988.1"/>
    <property type="molecule type" value="Genomic_DNA"/>
</dbReference>
<keyword evidence="3" id="KW-1185">Reference proteome</keyword>
<gene>
    <name evidence="2" type="ORF">PanWU01x14_247330</name>
</gene>
<dbReference type="AlphaFoldDB" id="A0A2P5BDY9"/>
<comment type="caution">
    <text evidence="2">The sequence shown here is derived from an EMBL/GenBank/DDBJ whole genome shotgun (WGS) entry which is preliminary data.</text>
</comment>